<feature type="transmembrane region" description="Helical" evidence="1">
    <location>
        <begin position="337"/>
        <end position="354"/>
    </location>
</feature>
<name>A0A1V4AXN9_9BACT</name>
<dbReference type="Gene3D" id="3.30.70.1440">
    <property type="entry name" value="Multidrug efflux transporter AcrB pore domain"/>
    <property type="match status" value="1"/>
</dbReference>
<dbReference type="PANTHER" id="PTHR32063">
    <property type="match status" value="1"/>
</dbReference>
<dbReference type="Proteomes" id="UP000189681">
    <property type="component" value="Unassembled WGS sequence"/>
</dbReference>
<feature type="transmembrane region" description="Helical" evidence="1">
    <location>
        <begin position="1022"/>
        <end position="1046"/>
    </location>
</feature>
<dbReference type="Gene3D" id="3.30.2090.10">
    <property type="entry name" value="Multidrug efflux transporter AcrB TolC docking domain, DN and DC subdomains"/>
    <property type="match status" value="2"/>
</dbReference>
<dbReference type="SUPFAM" id="SSF82866">
    <property type="entry name" value="Multidrug efflux transporter AcrB transmembrane domain"/>
    <property type="match status" value="2"/>
</dbReference>
<dbReference type="AlphaFoldDB" id="A0A1V4AXN9"/>
<dbReference type="Gene3D" id="3.30.70.1320">
    <property type="entry name" value="Multidrug efflux transporter AcrB pore domain like"/>
    <property type="match status" value="1"/>
</dbReference>
<dbReference type="Gene3D" id="1.20.1640.10">
    <property type="entry name" value="Multidrug efflux transporter AcrB transmembrane domain"/>
    <property type="match status" value="2"/>
</dbReference>
<dbReference type="STRING" id="1004156.AYP45_00725"/>
<dbReference type="PRINTS" id="PR00702">
    <property type="entry name" value="ACRIFLAVINRP"/>
</dbReference>
<dbReference type="InterPro" id="IPR001036">
    <property type="entry name" value="Acrflvin-R"/>
</dbReference>
<reference evidence="2 3" key="1">
    <citation type="journal article" date="2017" name="Water Res.">
        <title>Discovery and metagenomic analysis of an anammox bacterial enrichment related to Candidatus "Brocadia caroliniensis" in a full-scale glycerol-fed nitritation-denitritation separate centrate treatment process.</title>
        <authorList>
            <person name="Park H."/>
            <person name="Brotto A.C."/>
            <person name="van Loosdrecht M.C."/>
            <person name="Chandran K."/>
        </authorList>
    </citation>
    <scope>NUCLEOTIDE SEQUENCE [LARGE SCALE GENOMIC DNA]</scope>
    <source>
        <strain evidence="2">26THWARD</strain>
    </source>
</reference>
<dbReference type="EMBL" id="AYTS01000008">
    <property type="protein sequence ID" value="OOP57878.1"/>
    <property type="molecule type" value="Genomic_DNA"/>
</dbReference>
<dbReference type="Gene3D" id="3.30.70.1430">
    <property type="entry name" value="Multidrug efflux transporter AcrB pore domain"/>
    <property type="match status" value="2"/>
</dbReference>
<comment type="caution">
    <text evidence="2">The sequence shown here is derived from an EMBL/GenBank/DDBJ whole genome shotgun (WGS) entry which is preliminary data.</text>
</comment>
<protein>
    <submittedName>
        <fullName evidence="2">Cation transporter</fullName>
    </submittedName>
</protein>
<dbReference type="SUPFAM" id="SSF82693">
    <property type="entry name" value="Multidrug efflux transporter AcrB pore domain, PN1, PN2, PC1 and PC2 subdomains"/>
    <property type="match status" value="2"/>
</dbReference>
<accession>A0A1V4AXN9</accession>
<dbReference type="InterPro" id="IPR027463">
    <property type="entry name" value="AcrB_DN_DC_subdom"/>
</dbReference>
<proteinExistence type="predicted"/>
<dbReference type="PANTHER" id="PTHR32063:SF19">
    <property type="entry name" value="CATION EFFLUX SYSTEM PROTEIN CUSA"/>
    <property type="match status" value="1"/>
</dbReference>
<evidence type="ECO:0000313" key="2">
    <source>
        <dbReference type="EMBL" id="OOP57878.1"/>
    </source>
</evidence>
<feature type="transmembrane region" description="Helical" evidence="1">
    <location>
        <begin position="432"/>
        <end position="452"/>
    </location>
</feature>
<evidence type="ECO:0000256" key="1">
    <source>
        <dbReference type="SAM" id="Phobius"/>
    </source>
</evidence>
<feature type="transmembrane region" description="Helical" evidence="1">
    <location>
        <begin position="472"/>
        <end position="493"/>
    </location>
</feature>
<feature type="transmembrane region" description="Helical" evidence="1">
    <location>
        <begin position="887"/>
        <end position="906"/>
    </location>
</feature>
<gene>
    <name evidence="2" type="ORF">AYP45_00725</name>
</gene>
<feature type="transmembrane region" description="Helical" evidence="1">
    <location>
        <begin position="993"/>
        <end position="1010"/>
    </location>
</feature>
<dbReference type="GO" id="GO:0005886">
    <property type="term" value="C:plasma membrane"/>
    <property type="evidence" value="ECO:0007669"/>
    <property type="project" value="TreeGrafter"/>
</dbReference>
<dbReference type="GO" id="GO:0042910">
    <property type="term" value="F:xenobiotic transmembrane transporter activity"/>
    <property type="evidence" value="ECO:0007669"/>
    <property type="project" value="TreeGrafter"/>
</dbReference>
<feature type="transmembrane region" description="Helical" evidence="1">
    <location>
        <begin position="359"/>
        <end position="380"/>
    </location>
</feature>
<keyword evidence="1" id="KW-0472">Membrane</keyword>
<sequence length="1069" mass="119426">MINKLIELCLKNRFLVICFYLLVIFGGVFGLKHINMDVIPDIGENQCIVFTDWPGRSPQDVEDQVTYPLTVNLLGVPGVKVIRSQSGFGFSMIFIIFKDNVEFYWARSRVLERLNFVQQLLPKDVTPRLGPDATGLGQIFWYTVEGEGYDLGQLRSIQDWFVRYQLNAVEGVSEVAGVGGFVKQYQVDVDPNKLLAYNMTVGMVYEAVRKSNIDVGAKVVESSSMEFIIRGLGFIKNVTDIENITVGSFNGVPVFVKNIGTVQIGGDFRRGALDKEGAEVTGGIVIMRQGQNPLKVIKRIKQKIKEIELGLPPGVKIVPFYDREGLIYRVINTLREALIEEIIITSIVVAIFLLHVRSIIICCLGFPLSILVSFLCMYLMGIDSNIMSLTGIAIAIGEVSDMAIIMTENIYRNLIEQKGKKSRPQIILDASKEVGSSIFFAALTTICMFFPVFGLTGQEGKLFTPLAWTKTIAIGSSVIMAITLVPLLCVFLIKGKLRPMEENYSSRMLLKGYQPVLKWALDHKKTFLAIPLAIVVSSVFAAKKLGREFMPPLDEGSILFMPVMLPSVALTDALKVMQKQDMIIKSFPEVDMVVGKLGRAETPTDPAPVEMFETVVALKPEEEWRKKKIEYSFLTYVPSFLHPVFHFLLPDERTITKQELIQEMDEAMRIPGVANIWTQPIVNRIDMLATGIRTSVGAKVFGPDLNVIQQLALDVEKALHDVPGVADLYAERVTGKPYLEFKIKREEIARYGVNIKDVQDVIETAIGGENIMTTIEGRERYPVRVRYSRELRDNFDALKRIYVSSSTGALIPLTQVADVRYVMGPAMISSENALLRAYVLMNVRGRDPMSFVEEASKVVKQKVMLPQGYFIQWSGQFENQIRARNRLQILVPLSMFVGFILIFMAFKSFPQTMFILFAGIPTAIAGGVWLQYLFGYNFSVAVWVGFISIFGIVDDDSVLITTYINDLFGERKMKSVQDIRDTILMAGTRRIRPCMMTAATTFIGLVPILWSTGAGAEVAKPMAIPSIGGMAMALVSVFIIPCLNAWHKEHKFKKALKQDPGVAETGIQV</sequence>
<feature type="transmembrane region" description="Helical" evidence="1">
    <location>
        <begin position="12"/>
        <end position="31"/>
    </location>
</feature>
<feature type="transmembrane region" description="Helical" evidence="1">
    <location>
        <begin position="913"/>
        <end position="934"/>
    </location>
</feature>
<dbReference type="Pfam" id="PF00873">
    <property type="entry name" value="ACR_tran"/>
    <property type="match status" value="2"/>
</dbReference>
<keyword evidence="1" id="KW-0812">Transmembrane</keyword>
<feature type="transmembrane region" description="Helical" evidence="1">
    <location>
        <begin position="386"/>
        <end position="411"/>
    </location>
</feature>
<organism evidence="2 3">
    <name type="scientific">Candidatus Brocadia carolinensis</name>
    <dbReference type="NCBI Taxonomy" id="1004156"/>
    <lineage>
        <taxon>Bacteria</taxon>
        <taxon>Pseudomonadati</taxon>
        <taxon>Planctomycetota</taxon>
        <taxon>Candidatus Brocadiia</taxon>
        <taxon>Candidatus Brocadiales</taxon>
        <taxon>Candidatus Brocadiaceae</taxon>
        <taxon>Candidatus Brocadia</taxon>
    </lineage>
</organism>
<keyword evidence="1" id="KW-1133">Transmembrane helix</keyword>
<evidence type="ECO:0000313" key="3">
    <source>
        <dbReference type="Proteomes" id="UP000189681"/>
    </source>
</evidence>
<dbReference type="SUPFAM" id="SSF82714">
    <property type="entry name" value="Multidrug efflux transporter AcrB TolC docking domain, DN and DC subdomains"/>
    <property type="match status" value="2"/>
</dbReference>